<protein>
    <submittedName>
        <fullName evidence="1">Uncharacterized protein</fullName>
    </submittedName>
</protein>
<gene>
    <name evidence="1" type="ORF">RHD99_21780</name>
</gene>
<dbReference type="RefSeq" id="WP_309876558.1">
    <property type="nucleotide sequence ID" value="NZ_CP133838.1"/>
</dbReference>
<dbReference type="Proteomes" id="UP001246690">
    <property type="component" value="Chromosome"/>
</dbReference>
<reference evidence="1 2" key="1">
    <citation type="submission" date="2023-09" db="EMBL/GenBank/DDBJ databases">
        <title>Buttiauxella selenatireducens sp. nov., isolated from the rhizosphere of Cardamine hupingshanesis.</title>
        <authorList>
            <person name="Zhang S."/>
            <person name="Xu Z."/>
            <person name="Wang H."/>
            <person name="Guo Y."/>
        </authorList>
    </citation>
    <scope>NUCLEOTIDE SEQUENCE [LARGE SCALE GENOMIC DNA]</scope>
    <source>
        <strain evidence="1 2">R73</strain>
    </source>
</reference>
<organism evidence="1 2">
    <name type="scientific">Buttiauxella selenatireducens</name>
    <dbReference type="NCBI Taxonomy" id="3073902"/>
    <lineage>
        <taxon>Bacteria</taxon>
        <taxon>Pseudomonadati</taxon>
        <taxon>Pseudomonadota</taxon>
        <taxon>Gammaproteobacteria</taxon>
        <taxon>Enterobacterales</taxon>
        <taxon>Enterobacteriaceae</taxon>
        <taxon>Buttiauxella</taxon>
    </lineage>
</organism>
<dbReference type="EMBL" id="CP133838">
    <property type="protein sequence ID" value="WMY74029.1"/>
    <property type="molecule type" value="Genomic_DNA"/>
</dbReference>
<keyword evidence="2" id="KW-1185">Reference proteome</keyword>
<proteinExistence type="predicted"/>
<name>A0ABY9S944_9ENTR</name>
<evidence type="ECO:0000313" key="2">
    <source>
        <dbReference type="Proteomes" id="UP001246690"/>
    </source>
</evidence>
<accession>A0ABY9S944</accession>
<evidence type="ECO:0000313" key="1">
    <source>
        <dbReference type="EMBL" id="WMY74029.1"/>
    </source>
</evidence>
<sequence>MGYSTAENNSFYVKSYLQNELYKKSMARSLDKGVTAFGERFRGNLMDTIGSVSDGMGRLMGEGVCLFLNNNHTCDMLRQDDLRMMTCIKEFLERTDAILDMLYLCIVYVLQRYDDKMQLRILAKVTWFLADCKHYSSPLCGNLALDEHKIVEVLKNLEDPIKRDEVLEHLIGESIYPITTNLQKMTMGLAAKMATDMVAENILAYAAAQYIAGSQSLSQSIKTALSRWGGAAVSIFSSYGNITKAVTIAEKLKSCNPKLYHLLYINNLEMFFFLFEEHLPQKIYQGDYAFATEEDAITFFKEMIK</sequence>